<reference evidence="2" key="1">
    <citation type="submission" date="2021-10" db="EMBL/GenBank/DDBJ databases">
        <title>Anaerobic single-cell dispensing facilitates the cultivation of human gut bacteria.</title>
        <authorList>
            <person name="Afrizal A."/>
        </authorList>
    </citation>
    <scope>NUCLEOTIDE SEQUENCE</scope>
    <source>
        <strain evidence="2">CLA-AA-H215</strain>
    </source>
</reference>
<evidence type="ECO:0000256" key="1">
    <source>
        <dbReference type="SAM" id="Phobius"/>
    </source>
</evidence>
<dbReference type="RefSeq" id="WP_308454446.1">
    <property type="nucleotide sequence ID" value="NZ_JAJEQR010000045.1"/>
</dbReference>
<name>A0AAE3ECS3_9FIRM</name>
<proteinExistence type="predicted"/>
<evidence type="ECO:0000313" key="3">
    <source>
        <dbReference type="Proteomes" id="UP001198182"/>
    </source>
</evidence>
<keyword evidence="1" id="KW-1133">Transmembrane helix</keyword>
<sequence length="61" mass="7033">MKLKIARVGIKLITLAAFAQFILSVSLFEQPDWEPSWLAMQIPMWMVSLAWIYVWGTSESC</sequence>
<gene>
    <name evidence="2" type="ORF">LKD81_13300</name>
</gene>
<keyword evidence="3" id="KW-1185">Reference proteome</keyword>
<dbReference type="AlphaFoldDB" id="A0AAE3ECS3"/>
<feature type="transmembrane region" description="Helical" evidence="1">
    <location>
        <begin position="37"/>
        <end position="56"/>
    </location>
</feature>
<evidence type="ECO:0000313" key="2">
    <source>
        <dbReference type="EMBL" id="MCC2231960.1"/>
    </source>
</evidence>
<keyword evidence="1" id="KW-0812">Transmembrane</keyword>
<dbReference type="Proteomes" id="UP001198182">
    <property type="component" value="Unassembled WGS sequence"/>
</dbReference>
<accession>A0AAE3ECS3</accession>
<keyword evidence="1" id="KW-0472">Membrane</keyword>
<comment type="caution">
    <text evidence="2">The sequence shown here is derived from an EMBL/GenBank/DDBJ whole genome shotgun (WGS) entry which is preliminary data.</text>
</comment>
<dbReference type="EMBL" id="JAJEQR010000045">
    <property type="protein sequence ID" value="MCC2231960.1"/>
    <property type="molecule type" value="Genomic_DNA"/>
</dbReference>
<protein>
    <submittedName>
        <fullName evidence="2">Uncharacterized protein</fullName>
    </submittedName>
</protein>
<organism evidence="2 3">
    <name type="scientific">Hominifimenecus microfluidus</name>
    <dbReference type="NCBI Taxonomy" id="2885348"/>
    <lineage>
        <taxon>Bacteria</taxon>
        <taxon>Bacillati</taxon>
        <taxon>Bacillota</taxon>
        <taxon>Clostridia</taxon>
        <taxon>Lachnospirales</taxon>
        <taxon>Lachnospiraceae</taxon>
        <taxon>Hominifimenecus</taxon>
    </lineage>
</organism>